<name>A0A2N7W0X6_9BURK</name>
<evidence type="ECO:0000256" key="3">
    <source>
        <dbReference type="ARBA" id="ARBA00022840"/>
    </source>
</evidence>
<keyword evidence="2" id="KW-0378">Hydrolase</keyword>
<evidence type="ECO:0000313" key="7">
    <source>
        <dbReference type="Proteomes" id="UP000235616"/>
    </source>
</evidence>
<evidence type="ECO:0000256" key="2">
    <source>
        <dbReference type="ARBA" id="ARBA00022801"/>
    </source>
</evidence>
<gene>
    <name evidence="6" type="ORF">C0Z18_02170</name>
</gene>
<dbReference type="InterPro" id="IPR014015">
    <property type="entry name" value="Helicase_SF3_DNA-vir"/>
</dbReference>
<feature type="region of interest" description="Disordered" evidence="4">
    <location>
        <begin position="1"/>
        <end position="39"/>
    </location>
</feature>
<dbReference type="EMBL" id="PNYA01000002">
    <property type="protein sequence ID" value="PMS23050.1"/>
    <property type="molecule type" value="Genomic_DNA"/>
</dbReference>
<reference evidence="6 7" key="1">
    <citation type="submission" date="2018-01" db="EMBL/GenBank/DDBJ databases">
        <title>Whole genome analyses suggest that Burkholderia sensu lato contains two further novel genera in the rhizoxinica-symbiotica group Mycetohabitans gen. nov., and Trinickia gen. nov.: implications for the evolution of diazotrophy and nodulation in the Burkholderiaceae.</title>
        <authorList>
            <person name="Estrada-de los Santos P."/>
            <person name="Palmer M."/>
            <person name="Chavez-Ramirez B."/>
            <person name="Beukes C."/>
            <person name="Steenkamp E.T."/>
            <person name="Hirsch A.M."/>
            <person name="Manyaka P."/>
            <person name="Maluk M."/>
            <person name="Lafos M."/>
            <person name="Crook M."/>
            <person name="Gross E."/>
            <person name="Simon M.F."/>
            <person name="Bueno dos Reis Junior F."/>
            <person name="Poole P.S."/>
            <person name="Venter S.N."/>
            <person name="James E.K."/>
        </authorList>
    </citation>
    <scope>NUCLEOTIDE SEQUENCE [LARGE SCALE GENOMIC DNA]</scope>
    <source>
        <strain evidence="6 7">GIMN1.004</strain>
    </source>
</reference>
<sequence length="495" mass="55580">MNVGTMPTNVTPLPTAKSRNARPRRSKPAPGAGSLSQAMDADASVEMQFAASLEDDPDLITGGENDETLYRWTGVYWEEVSERKLVGRAMEFLRDHEQKAFSKREARSMVESAMAYLVMFKALPEPAQGDAKVTFVQLRNGVLELRNDGQLLAHRPAKRFGTTFCVQADLDWNRVDQDGAYHLRPVDPASKFGGFLHRIAPRRDLQDYIAEALGSTLTTHNWQKAIWLHGSGGNGKGTLSNIIAAFHAKVAAFDLENLDKDFLTGDLVNATLVRVDESETVNAKKFKSWVGRDPQQINRKNKDPIQIRPKATFLLSMNETLRAHDHSVGFRRRICAIPMTATFHNTSGTDTDWHEQVTENPAEMVVVLDWLLAGAVSLMKRRRFMSSDEAPPEVRALEMQIQDDTDPLARWVHEHDVRVDTSLLTGKTAAYQAFREQCQAWGFSPNKIVQDRMFWIRLRALLPGVKDETHIRHEGGRVLAVPLHVDGVPSLRSGR</sequence>
<organism evidence="6 7">
    <name type="scientific">Trinickia dabaoshanensis</name>
    <dbReference type="NCBI Taxonomy" id="564714"/>
    <lineage>
        <taxon>Bacteria</taxon>
        <taxon>Pseudomonadati</taxon>
        <taxon>Pseudomonadota</taxon>
        <taxon>Betaproteobacteria</taxon>
        <taxon>Burkholderiales</taxon>
        <taxon>Burkholderiaceae</taxon>
        <taxon>Trinickia</taxon>
    </lineage>
</organism>
<dbReference type="PROSITE" id="PS51206">
    <property type="entry name" value="SF3_HELICASE_1"/>
    <property type="match status" value="1"/>
</dbReference>
<dbReference type="InterPro" id="IPR006500">
    <property type="entry name" value="Helicase_put_C_phage/plasmid"/>
</dbReference>
<feature type="compositionally biased region" description="Polar residues" evidence="4">
    <location>
        <begin position="1"/>
        <end position="12"/>
    </location>
</feature>
<feature type="domain" description="SF3 helicase" evidence="5">
    <location>
        <begin position="204"/>
        <end position="352"/>
    </location>
</feature>
<dbReference type="InterPro" id="IPR045455">
    <property type="entry name" value="NrS-1_pol-like_helicase"/>
</dbReference>
<keyword evidence="3" id="KW-0067">ATP-binding</keyword>
<dbReference type="PANTHER" id="PTHR35372:SF2">
    <property type="entry name" value="SF3 HELICASE DOMAIN-CONTAINING PROTEIN"/>
    <property type="match status" value="1"/>
</dbReference>
<proteinExistence type="predicted"/>
<evidence type="ECO:0000259" key="5">
    <source>
        <dbReference type="PROSITE" id="PS51206"/>
    </source>
</evidence>
<dbReference type="GO" id="GO:0005524">
    <property type="term" value="F:ATP binding"/>
    <property type="evidence" value="ECO:0007669"/>
    <property type="project" value="UniProtKB-KW"/>
</dbReference>
<dbReference type="Pfam" id="PF19263">
    <property type="entry name" value="DUF5906"/>
    <property type="match status" value="1"/>
</dbReference>
<dbReference type="PANTHER" id="PTHR35372">
    <property type="entry name" value="ATP BINDING PROTEIN-RELATED"/>
    <property type="match status" value="1"/>
</dbReference>
<evidence type="ECO:0000256" key="1">
    <source>
        <dbReference type="ARBA" id="ARBA00022741"/>
    </source>
</evidence>
<dbReference type="GO" id="GO:0016787">
    <property type="term" value="F:hydrolase activity"/>
    <property type="evidence" value="ECO:0007669"/>
    <property type="project" value="UniProtKB-KW"/>
</dbReference>
<dbReference type="Gene3D" id="3.40.50.300">
    <property type="entry name" value="P-loop containing nucleotide triphosphate hydrolases"/>
    <property type="match status" value="1"/>
</dbReference>
<comment type="caution">
    <text evidence="6">The sequence shown here is derived from an EMBL/GenBank/DDBJ whole genome shotgun (WGS) entry which is preliminary data.</text>
</comment>
<dbReference type="AlphaFoldDB" id="A0A2N7W0X6"/>
<keyword evidence="1" id="KW-0547">Nucleotide-binding</keyword>
<evidence type="ECO:0000256" key="4">
    <source>
        <dbReference type="SAM" id="MobiDB-lite"/>
    </source>
</evidence>
<dbReference type="Proteomes" id="UP000235616">
    <property type="component" value="Unassembled WGS sequence"/>
</dbReference>
<protein>
    <recommendedName>
        <fullName evidence="5">SF3 helicase domain-containing protein</fullName>
    </recommendedName>
</protein>
<accession>A0A2N7W0X6</accession>
<dbReference type="NCBIfam" id="TIGR01613">
    <property type="entry name" value="primase_Cterm"/>
    <property type="match status" value="1"/>
</dbReference>
<dbReference type="Pfam" id="PF08706">
    <property type="entry name" value="D5_N"/>
    <property type="match status" value="1"/>
</dbReference>
<evidence type="ECO:0000313" key="6">
    <source>
        <dbReference type="EMBL" id="PMS23050.1"/>
    </source>
</evidence>
<dbReference type="InterPro" id="IPR027417">
    <property type="entry name" value="P-loop_NTPase"/>
</dbReference>
<dbReference type="InterPro" id="IPR014818">
    <property type="entry name" value="Phage/plasmid_primase_P4_C"/>
</dbReference>
<keyword evidence="7" id="KW-1185">Reference proteome</keyword>
<dbReference type="SUPFAM" id="SSF52540">
    <property type="entry name" value="P-loop containing nucleoside triphosphate hydrolases"/>
    <property type="match status" value="1"/>
</dbReference>
<dbReference type="InterPro" id="IPR051620">
    <property type="entry name" value="ORF904-like_C"/>
</dbReference>